<dbReference type="CDD" id="cd18791">
    <property type="entry name" value="SF2_C_RHA"/>
    <property type="match status" value="1"/>
</dbReference>
<dbReference type="InterPro" id="IPR027417">
    <property type="entry name" value="P-loop_NTPase"/>
</dbReference>
<dbReference type="InterPro" id="IPR024590">
    <property type="entry name" value="HrpA_C"/>
</dbReference>
<dbReference type="InterPro" id="IPR007502">
    <property type="entry name" value="Helicase-assoc_dom"/>
</dbReference>
<gene>
    <name evidence="7" type="primary">hrpA</name>
    <name evidence="7" type="ORF">V6U78_09085</name>
</gene>
<dbReference type="Pfam" id="PF00270">
    <property type="entry name" value="DEAD"/>
    <property type="match status" value="1"/>
</dbReference>
<dbReference type="GO" id="GO:0016787">
    <property type="term" value="F:hydrolase activity"/>
    <property type="evidence" value="ECO:0007669"/>
    <property type="project" value="UniProtKB-KW"/>
</dbReference>
<dbReference type="Gene3D" id="1.20.120.1080">
    <property type="match status" value="1"/>
</dbReference>
<protein>
    <submittedName>
        <fullName evidence="7">ATP-dependent RNA helicase HrpA</fullName>
        <ecNumber evidence="7">3.6.4.13</ecNumber>
    </submittedName>
</protein>
<evidence type="ECO:0000256" key="4">
    <source>
        <dbReference type="ARBA" id="ARBA00022840"/>
    </source>
</evidence>
<dbReference type="SMART" id="SM00382">
    <property type="entry name" value="AAA"/>
    <property type="match status" value="1"/>
</dbReference>
<dbReference type="PROSITE" id="PS51192">
    <property type="entry name" value="HELICASE_ATP_BIND_1"/>
    <property type="match status" value="1"/>
</dbReference>
<dbReference type="InterPro" id="IPR048333">
    <property type="entry name" value="HA2_WH"/>
</dbReference>
<dbReference type="InterPro" id="IPR010222">
    <property type="entry name" value="RNA_helicase_HrpA"/>
</dbReference>
<evidence type="ECO:0000313" key="8">
    <source>
        <dbReference type="Proteomes" id="UP001621714"/>
    </source>
</evidence>
<dbReference type="EC" id="3.6.4.13" evidence="7"/>
<feature type="domain" description="Helicase C-terminal" evidence="6">
    <location>
        <begin position="264"/>
        <end position="440"/>
    </location>
</feature>
<keyword evidence="1" id="KW-0547">Nucleotide-binding</keyword>
<dbReference type="PANTHER" id="PTHR18934">
    <property type="entry name" value="ATP-DEPENDENT RNA HELICASE"/>
    <property type="match status" value="1"/>
</dbReference>
<dbReference type="SUPFAM" id="SSF52540">
    <property type="entry name" value="P-loop containing nucleoside triphosphate hydrolases"/>
    <property type="match status" value="1"/>
</dbReference>
<dbReference type="SMART" id="SM00487">
    <property type="entry name" value="DEXDc"/>
    <property type="match status" value="1"/>
</dbReference>
<dbReference type="Pfam" id="PF11898">
    <property type="entry name" value="DUF3418"/>
    <property type="match status" value="1"/>
</dbReference>
<feature type="domain" description="Helicase ATP-binding" evidence="5">
    <location>
        <begin position="70"/>
        <end position="233"/>
    </location>
</feature>
<comment type="caution">
    <text evidence="7">The sequence shown here is derived from an EMBL/GenBank/DDBJ whole genome shotgun (WGS) entry which is preliminary data.</text>
</comment>
<evidence type="ECO:0000313" key="7">
    <source>
        <dbReference type="EMBL" id="MFK7161188.1"/>
    </source>
</evidence>
<dbReference type="InterPro" id="IPR014001">
    <property type="entry name" value="Helicase_ATP-bd"/>
</dbReference>
<evidence type="ECO:0000259" key="6">
    <source>
        <dbReference type="PROSITE" id="PS51194"/>
    </source>
</evidence>
<dbReference type="InterPro" id="IPR011709">
    <property type="entry name" value="DEAD-box_helicase_OB_fold"/>
</dbReference>
<dbReference type="Pfam" id="PF21010">
    <property type="entry name" value="HA2_C"/>
    <property type="match status" value="1"/>
</dbReference>
<name>A0ABW8PY17_9GAMM</name>
<dbReference type="SMART" id="SM00490">
    <property type="entry name" value="HELICc"/>
    <property type="match status" value="1"/>
</dbReference>
<dbReference type="Gene3D" id="3.40.50.300">
    <property type="entry name" value="P-loop containing nucleotide triphosphate hydrolases"/>
    <property type="match status" value="2"/>
</dbReference>
<evidence type="ECO:0000256" key="2">
    <source>
        <dbReference type="ARBA" id="ARBA00022801"/>
    </source>
</evidence>
<dbReference type="InterPro" id="IPR011545">
    <property type="entry name" value="DEAD/DEAH_box_helicase_dom"/>
</dbReference>
<dbReference type="Proteomes" id="UP001621714">
    <property type="component" value="Unassembled WGS sequence"/>
</dbReference>
<dbReference type="InterPro" id="IPR001650">
    <property type="entry name" value="Helicase_C-like"/>
</dbReference>
<accession>A0ABW8PY17</accession>
<evidence type="ECO:0000256" key="1">
    <source>
        <dbReference type="ARBA" id="ARBA00022741"/>
    </source>
</evidence>
<dbReference type="RefSeq" id="WP_405339640.1">
    <property type="nucleotide sequence ID" value="NZ_JBANFI010000005.1"/>
</dbReference>
<evidence type="ECO:0000259" key="5">
    <source>
        <dbReference type="PROSITE" id="PS51192"/>
    </source>
</evidence>
<dbReference type="CDD" id="cd17989">
    <property type="entry name" value="DEXHc_HrpA"/>
    <property type="match status" value="1"/>
</dbReference>
<dbReference type="NCBIfam" id="TIGR01967">
    <property type="entry name" value="DEAH_box_HrpA"/>
    <property type="match status" value="1"/>
</dbReference>
<keyword evidence="8" id="KW-1185">Reference proteome</keyword>
<proteinExistence type="predicted"/>
<dbReference type="NCBIfam" id="NF008348">
    <property type="entry name" value="PRK11131.1"/>
    <property type="match status" value="1"/>
</dbReference>
<dbReference type="PANTHER" id="PTHR18934:SF99">
    <property type="entry name" value="ATP-DEPENDENT RNA HELICASE DHX37-RELATED"/>
    <property type="match status" value="1"/>
</dbReference>
<organism evidence="7 8">
    <name type="scientific">Marinospirillum alkalitolerans</name>
    <dbReference type="NCBI Taxonomy" id="3123374"/>
    <lineage>
        <taxon>Bacteria</taxon>
        <taxon>Pseudomonadati</taxon>
        <taxon>Pseudomonadota</taxon>
        <taxon>Gammaproteobacteria</taxon>
        <taxon>Oceanospirillales</taxon>
        <taxon>Oceanospirillaceae</taxon>
        <taxon>Marinospirillum</taxon>
    </lineage>
</organism>
<evidence type="ECO:0000256" key="3">
    <source>
        <dbReference type="ARBA" id="ARBA00022806"/>
    </source>
</evidence>
<sequence>MPKDPRLNACLIQDRYALLRQQRRLKTPEQRTAWEQRLEASCAQVTQRRASWPRWDYPDLPVSEQRETIKKALSEHQVVVVAGETGSGKTTQLPKICLELGLGARGLIGHTQPRRLAARSVAERVAEELSVPLGEQVGYQVRFQDQRSERTLIKLMTDGILLAETQRDPYLNAYEVLIIDEAHERSLNIDFLLGYIKRILPKRPDLKVIITSATIDVERFAAHFNQAPVIQVSGRTYPVELVYRPLVRDDPDSEDLTQQEGVAQALREIQQLERERGWQHGPRDVLVFLSGEREIRELAHFLRRQQGAGQLKEMEILPLYARLPATEQHKVFHLAAHRRVILSTNVAETSLTVPGIRYVIDTGVARMSRYSYRAGVQRLPIEPIAQASARQRAGRCGRIAEGVCFRLYSEEDFLARPEFTEPEIRRTNLAAVILQLLALKLGSIEDFPFVEAPDPRFIKDGLRLLFELGAVDARYQLTRIGQQMARLPIDPRLAKMLLQAHQLGSLHEVLILVSVLNLQDPRERPADKQQAADQAHSEWKDEDSDFVALLNLWQGYEQLRQDLSSNQLRKESQKRFLSFMRMREWRDTHRQLKLVCKEMGLVENTQPANYAAIHQALLAGLLSHLGFLQENKEYLGARQKRFFIHPSSKISKKPPKWILAYELVETSRLYARLVAKIDPAWAEPLAAHLIKKSHADPHWEKKAARVVALEKVLLFGLPLVQQRKVDYGVINPVEAREIFIRSALVEGEYVTRAPFMRHNQALLNEVSELEDKARKRDILVDDQLLYDFYDQRLPEHLHRGVDFEQWQRQQPAQHLFLTKEDLLARSADEVTAVAFPDQLVWEGIAWPLSYHFAPGEEDDGVSLTLPAAMLNQLPEARLEWLVPGLLEEKCLTLMRGLPKQWRKNFVPLPNYVQAALEALTADALPLGEALGHFFYRTTGVKIPADLWTPIALPAHLQMNFKVVDAKGRLLGQGRDLAALRQRFAREAAAHTQALDQQGINTSGHQSWDWEALPEKIEQSQAGIILQAFPALVDEGSSVGIQLFDTQAKAQQAYLKGLVRLMRLSLTQKEKYLSSQLPGWSELSLMFTKIGPRQALLDDLLDTSLRQTFIDQPATAWPRTLPDWQHWLDTYSPLWVPQATSLAQQAHAALSAQVPLAAQIKGKMPLSVALSYQDIRQQLARLFYPGFLWDAGRWIQHYPRYLRAITLRLEKAARDPRRDQHFAQEIEGLWQAWETRYQQAQQQGQLTEALLNYRWLLEEYRVSLYAQQLGTSQPVSEKRLKQLWKELQG</sequence>
<dbReference type="InterPro" id="IPR003593">
    <property type="entry name" value="AAA+_ATPase"/>
</dbReference>
<dbReference type="Pfam" id="PF04408">
    <property type="entry name" value="WHD_HA2"/>
    <property type="match status" value="1"/>
</dbReference>
<keyword evidence="3 7" id="KW-0347">Helicase</keyword>
<dbReference type="GO" id="GO:0003724">
    <property type="term" value="F:RNA helicase activity"/>
    <property type="evidence" value="ECO:0007669"/>
    <property type="project" value="UniProtKB-EC"/>
</dbReference>
<keyword evidence="4" id="KW-0067">ATP-binding</keyword>
<dbReference type="EMBL" id="JBANFI010000005">
    <property type="protein sequence ID" value="MFK7161188.1"/>
    <property type="molecule type" value="Genomic_DNA"/>
</dbReference>
<reference evidence="7 8" key="1">
    <citation type="submission" date="2024-02" db="EMBL/GenBank/DDBJ databases">
        <title>Marinospirillum sp. MEB 164 isolated from Lonar lake sediment.</title>
        <authorList>
            <person name="Joshi A."/>
            <person name="Thite S."/>
        </authorList>
    </citation>
    <scope>NUCLEOTIDE SEQUENCE [LARGE SCALE GENOMIC DNA]</scope>
    <source>
        <strain evidence="7 8">MEB164</strain>
    </source>
</reference>
<dbReference type="Pfam" id="PF07717">
    <property type="entry name" value="OB_NTP_bind"/>
    <property type="match status" value="1"/>
</dbReference>
<keyword evidence="2 7" id="KW-0378">Hydrolase</keyword>
<dbReference type="SMART" id="SM00847">
    <property type="entry name" value="HA2"/>
    <property type="match status" value="1"/>
</dbReference>
<dbReference type="PROSITE" id="PS51194">
    <property type="entry name" value="HELICASE_CTER"/>
    <property type="match status" value="1"/>
</dbReference>
<dbReference type="Pfam" id="PF00271">
    <property type="entry name" value="Helicase_C"/>
    <property type="match status" value="1"/>
</dbReference>